<gene>
    <name evidence="9" type="primary">accB</name>
    <name evidence="9" type="ORF">CE91St55_00410</name>
</gene>
<keyword evidence="7 8" id="KW-0092">Biotin</keyword>
<dbReference type="InterPro" id="IPR000089">
    <property type="entry name" value="Biotin_lipoyl"/>
</dbReference>
<dbReference type="PANTHER" id="PTHR45266">
    <property type="entry name" value="OXALOACETATE DECARBOXYLASE ALPHA CHAIN"/>
    <property type="match status" value="1"/>
</dbReference>
<dbReference type="NCBIfam" id="TIGR00531">
    <property type="entry name" value="BCCP"/>
    <property type="match status" value="1"/>
</dbReference>
<dbReference type="PROSITE" id="PS00188">
    <property type="entry name" value="BIOTIN"/>
    <property type="match status" value="1"/>
</dbReference>
<dbReference type="RefSeq" id="WP_006772555.1">
    <property type="nucleotide sequence ID" value="NZ_BQNJ01000001.1"/>
</dbReference>
<evidence type="ECO:0000256" key="2">
    <source>
        <dbReference type="ARBA" id="ARBA00017562"/>
    </source>
</evidence>
<protein>
    <recommendedName>
        <fullName evidence="2 8">Biotin carboxyl carrier protein of acetyl-CoA carboxylase</fullName>
    </recommendedName>
</protein>
<dbReference type="InterPro" id="IPR050709">
    <property type="entry name" value="Biotin_Carboxyl_Carrier/Decarb"/>
</dbReference>
<dbReference type="CDD" id="cd06850">
    <property type="entry name" value="biotinyl_domain"/>
    <property type="match status" value="1"/>
</dbReference>
<comment type="function">
    <text evidence="8">This protein is a component of the acetyl coenzyme A carboxylase complex; first, biotin carboxylase catalyzes the carboxylation of the carrier protein and then the transcarboxylase transfers the carboxyl group to form malonyl-CoA.</text>
</comment>
<comment type="caution">
    <text evidence="9">The sequence shown here is derived from an EMBL/GenBank/DDBJ whole genome shotgun (WGS) entry which is preliminary data.</text>
</comment>
<dbReference type="InterPro" id="IPR011053">
    <property type="entry name" value="Single_hybrid_motif"/>
</dbReference>
<comment type="pathway">
    <text evidence="1 8">Lipid metabolism; fatty acid biosynthesis.</text>
</comment>
<keyword evidence="4 8" id="KW-0276">Fatty acid metabolism</keyword>
<dbReference type="Proteomes" id="UP001055091">
    <property type="component" value="Unassembled WGS sequence"/>
</dbReference>
<dbReference type="PROSITE" id="PS50968">
    <property type="entry name" value="BIOTINYL_LIPOYL"/>
    <property type="match status" value="1"/>
</dbReference>
<dbReference type="GO" id="GO:0003989">
    <property type="term" value="F:acetyl-CoA carboxylase activity"/>
    <property type="evidence" value="ECO:0007669"/>
    <property type="project" value="InterPro"/>
</dbReference>
<dbReference type="SUPFAM" id="SSF51230">
    <property type="entry name" value="Single hybrid motif"/>
    <property type="match status" value="1"/>
</dbReference>
<name>A0A413LQI6_9FIRM</name>
<dbReference type="AlphaFoldDB" id="A0A413LQI6"/>
<dbReference type="GO" id="GO:0009317">
    <property type="term" value="C:acetyl-CoA carboxylase complex"/>
    <property type="evidence" value="ECO:0007669"/>
    <property type="project" value="InterPro"/>
</dbReference>
<dbReference type="Gene3D" id="2.40.50.100">
    <property type="match status" value="1"/>
</dbReference>
<evidence type="ECO:0000256" key="8">
    <source>
        <dbReference type="RuleBase" id="RU364072"/>
    </source>
</evidence>
<dbReference type="Pfam" id="PF00364">
    <property type="entry name" value="Biotin_lipoyl"/>
    <property type="match status" value="1"/>
</dbReference>
<dbReference type="GO" id="GO:0006633">
    <property type="term" value="P:fatty acid biosynthetic process"/>
    <property type="evidence" value="ECO:0007669"/>
    <property type="project" value="UniProtKB-UniPathway"/>
</dbReference>
<evidence type="ECO:0000256" key="3">
    <source>
        <dbReference type="ARBA" id="ARBA00022516"/>
    </source>
</evidence>
<proteinExistence type="predicted"/>
<dbReference type="GeneID" id="93146822"/>
<accession>A0A413LQI6</accession>
<dbReference type="InterPro" id="IPR001882">
    <property type="entry name" value="Biotin_BS"/>
</dbReference>
<keyword evidence="3 8" id="KW-0444">Lipid biosynthesis</keyword>
<evidence type="ECO:0000313" key="9">
    <source>
        <dbReference type="EMBL" id="GKG98059.1"/>
    </source>
</evidence>
<dbReference type="InterPro" id="IPR001249">
    <property type="entry name" value="AcCoA_biotinCC"/>
</dbReference>
<dbReference type="PRINTS" id="PR01071">
    <property type="entry name" value="ACOABIOTINCC"/>
</dbReference>
<dbReference type="PANTHER" id="PTHR45266:SF3">
    <property type="entry name" value="OXALOACETATE DECARBOXYLASE ALPHA CHAIN"/>
    <property type="match status" value="1"/>
</dbReference>
<dbReference type="EMBL" id="BQNJ01000001">
    <property type="protein sequence ID" value="GKG98059.1"/>
    <property type="molecule type" value="Genomic_DNA"/>
</dbReference>
<evidence type="ECO:0000256" key="4">
    <source>
        <dbReference type="ARBA" id="ARBA00022832"/>
    </source>
</evidence>
<dbReference type="FunFam" id="2.40.50.100:FF:000003">
    <property type="entry name" value="Acetyl-CoA carboxylase biotin carboxyl carrier protein"/>
    <property type="match status" value="1"/>
</dbReference>
<keyword evidence="6 8" id="KW-0275">Fatty acid biosynthesis</keyword>
<sequence length="170" mass="17978">MEINDIIRLMQAVSENGLTSFKIEEGNLKLSIRKEKEQIITVAGNSTVQQMVPAAGAALEMAALPAAEIFASAAAGGSEGAQTAGSITEAIDSDKIVASPLVGTFYNSSSPDAEPFVKVGDTVKKGQTLGIIEAMKLMNEIESEYDGVVEAILVSNENVVEYGQPLFRIR</sequence>
<evidence type="ECO:0000256" key="6">
    <source>
        <dbReference type="ARBA" id="ARBA00023160"/>
    </source>
</evidence>
<evidence type="ECO:0000313" key="10">
    <source>
        <dbReference type="Proteomes" id="UP001055091"/>
    </source>
</evidence>
<keyword evidence="5 8" id="KW-0443">Lipid metabolism</keyword>
<evidence type="ECO:0000256" key="7">
    <source>
        <dbReference type="ARBA" id="ARBA00023267"/>
    </source>
</evidence>
<reference evidence="9" key="1">
    <citation type="submission" date="2022-01" db="EMBL/GenBank/DDBJ databases">
        <title>Novel bile acid biosynthetic pathways are enriched in the microbiome of centenarians.</title>
        <authorList>
            <person name="Sato Y."/>
            <person name="Atarashi K."/>
            <person name="Plichta R.D."/>
            <person name="Arai Y."/>
            <person name="Sasajima S."/>
            <person name="Kearney M.S."/>
            <person name="Suda W."/>
            <person name="Takeshita K."/>
            <person name="Sasaki T."/>
            <person name="Okamoto S."/>
            <person name="Skelly N.A."/>
            <person name="Okamura Y."/>
            <person name="Vlamakis H."/>
            <person name="Li Y."/>
            <person name="Tanoue T."/>
            <person name="Takei H."/>
            <person name="Nittono H."/>
            <person name="Narushima S."/>
            <person name="Irie J."/>
            <person name="Itoh H."/>
            <person name="Moriya K."/>
            <person name="Sugiura Y."/>
            <person name="Suematsu M."/>
            <person name="Moritoki N."/>
            <person name="Shibata S."/>
            <person name="Littman R.D."/>
            <person name="Fischbach A.M."/>
            <person name="Uwamino Y."/>
            <person name="Inoue T."/>
            <person name="Honda A."/>
            <person name="Hattori M."/>
            <person name="Murai T."/>
            <person name="Xavier J.R."/>
            <person name="Hirose N."/>
            <person name="Honda K."/>
        </authorList>
    </citation>
    <scope>NUCLEOTIDE SEQUENCE</scope>
    <source>
        <strain evidence="9">CE91-St55</strain>
    </source>
</reference>
<organism evidence="9 10">
    <name type="scientific">Hungatella hathewayi</name>
    <dbReference type="NCBI Taxonomy" id="154046"/>
    <lineage>
        <taxon>Bacteria</taxon>
        <taxon>Bacillati</taxon>
        <taxon>Bacillota</taxon>
        <taxon>Clostridia</taxon>
        <taxon>Lachnospirales</taxon>
        <taxon>Lachnospiraceae</taxon>
        <taxon>Hungatella</taxon>
    </lineage>
</organism>
<evidence type="ECO:0000256" key="1">
    <source>
        <dbReference type="ARBA" id="ARBA00005194"/>
    </source>
</evidence>
<evidence type="ECO:0000256" key="5">
    <source>
        <dbReference type="ARBA" id="ARBA00023098"/>
    </source>
</evidence>